<sequence>MGFSHSVGLLTSLLFFLLSLLLFSFPRASLSLTTRAENAPEPLVSDRYRRGFHAMKPRPRPYPSDDDHMIQNSERRRKKSRGYHHDLGAGTFSAMLPRGFVPPSDSSWRHNDAPDSIDLFCDDKSTSRP</sequence>
<feature type="signal peptide" evidence="2">
    <location>
        <begin position="1"/>
        <end position="31"/>
    </location>
</feature>
<accession>A0A9E7LA33</accession>
<protein>
    <submittedName>
        <fullName evidence="3">Uncharacterized protein</fullName>
    </submittedName>
</protein>
<organism evidence="3 4">
    <name type="scientific">Musa troglodytarum</name>
    <name type="common">fe'i banana</name>
    <dbReference type="NCBI Taxonomy" id="320322"/>
    <lineage>
        <taxon>Eukaryota</taxon>
        <taxon>Viridiplantae</taxon>
        <taxon>Streptophyta</taxon>
        <taxon>Embryophyta</taxon>
        <taxon>Tracheophyta</taxon>
        <taxon>Spermatophyta</taxon>
        <taxon>Magnoliopsida</taxon>
        <taxon>Liliopsida</taxon>
        <taxon>Zingiberales</taxon>
        <taxon>Musaceae</taxon>
        <taxon>Musa</taxon>
    </lineage>
</organism>
<evidence type="ECO:0000256" key="1">
    <source>
        <dbReference type="SAM" id="MobiDB-lite"/>
    </source>
</evidence>
<keyword evidence="2" id="KW-0732">Signal</keyword>
<proteinExistence type="predicted"/>
<reference evidence="3" key="1">
    <citation type="submission" date="2022-05" db="EMBL/GenBank/DDBJ databases">
        <title>The Musa troglodytarum L. genome provides insights into the mechanism of non-climacteric behaviour and enrichment of carotenoids.</title>
        <authorList>
            <person name="Wang J."/>
        </authorList>
    </citation>
    <scope>NUCLEOTIDE SEQUENCE</scope>
    <source>
        <tissue evidence="3">Leaf</tissue>
    </source>
</reference>
<dbReference type="AlphaFoldDB" id="A0A9E7LA33"/>
<dbReference type="OrthoDB" id="692209at2759"/>
<keyword evidence="4" id="KW-1185">Reference proteome</keyword>
<evidence type="ECO:0000313" key="4">
    <source>
        <dbReference type="Proteomes" id="UP001055439"/>
    </source>
</evidence>
<name>A0A9E7LA33_9LILI</name>
<feature type="region of interest" description="Disordered" evidence="1">
    <location>
        <begin position="47"/>
        <end position="90"/>
    </location>
</feature>
<evidence type="ECO:0000256" key="2">
    <source>
        <dbReference type="SAM" id="SignalP"/>
    </source>
</evidence>
<dbReference type="EMBL" id="CP097511">
    <property type="protein sequence ID" value="URE45936.1"/>
    <property type="molecule type" value="Genomic_DNA"/>
</dbReference>
<gene>
    <name evidence="3" type="ORF">MUK42_32939</name>
</gene>
<evidence type="ECO:0000313" key="3">
    <source>
        <dbReference type="EMBL" id="URE45936.1"/>
    </source>
</evidence>
<feature type="region of interest" description="Disordered" evidence="1">
    <location>
        <begin position="104"/>
        <end position="129"/>
    </location>
</feature>
<feature type="compositionally biased region" description="Basic residues" evidence="1">
    <location>
        <begin position="50"/>
        <end position="59"/>
    </location>
</feature>
<dbReference type="Proteomes" id="UP001055439">
    <property type="component" value="Chromosome 9"/>
</dbReference>
<feature type="chain" id="PRO_5038738514" evidence="2">
    <location>
        <begin position="32"/>
        <end position="129"/>
    </location>
</feature>